<dbReference type="OrthoDB" id="5340295at2"/>
<evidence type="ECO:0000256" key="2">
    <source>
        <dbReference type="SAM" id="SignalP"/>
    </source>
</evidence>
<evidence type="ECO:0000256" key="1">
    <source>
        <dbReference type="SAM" id="MobiDB-lite"/>
    </source>
</evidence>
<feature type="chain" id="PRO_5011722557" evidence="2">
    <location>
        <begin position="18"/>
        <end position="102"/>
    </location>
</feature>
<accession>A0A1I5LX22</accession>
<feature type="region of interest" description="Disordered" evidence="1">
    <location>
        <begin position="62"/>
        <end position="102"/>
    </location>
</feature>
<gene>
    <name evidence="3" type="ORF">SAMN05216234_10455</name>
</gene>
<dbReference type="Gene3D" id="1.20.120.1430">
    <property type="entry name" value="HP0721 helical bundle"/>
    <property type="match status" value="1"/>
</dbReference>
<reference evidence="3 4" key="1">
    <citation type="submission" date="2016-10" db="EMBL/GenBank/DDBJ databases">
        <authorList>
            <person name="de Groot N.N."/>
        </authorList>
    </citation>
    <scope>NUCLEOTIDE SEQUENCE [LARGE SCALE GENOMIC DNA]</scope>
    <source>
        <strain evidence="3 4">EP1-55-1</strain>
    </source>
</reference>
<dbReference type="STRING" id="223786.SAMN05216234_10455"/>
<organism evidence="3 4">
    <name type="scientific">Hydrogenimonas thermophila</name>
    <dbReference type="NCBI Taxonomy" id="223786"/>
    <lineage>
        <taxon>Bacteria</taxon>
        <taxon>Pseudomonadati</taxon>
        <taxon>Campylobacterota</taxon>
        <taxon>Epsilonproteobacteria</taxon>
        <taxon>Campylobacterales</taxon>
        <taxon>Hydrogenimonadaceae</taxon>
        <taxon>Hydrogenimonas</taxon>
    </lineage>
</organism>
<keyword evidence="2" id="KW-0732">Signal</keyword>
<protein>
    <submittedName>
        <fullName evidence="3">Uncharacterized protein</fullName>
    </submittedName>
</protein>
<keyword evidence="4" id="KW-1185">Reference proteome</keyword>
<dbReference type="RefSeq" id="WP_092910780.1">
    <property type="nucleotide sequence ID" value="NZ_CP136592.1"/>
</dbReference>
<name>A0A1I5LX22_9BACT</name>
<feature type="signal peptide" evidence="2">
    <location>
        <begin position="1"/>
        <end position="17"/>
    </location>
</feature>
<dbReference type="AlphaFoldDB" id="A0A1I5LX22"/>
<sequence>MQKLALALVFTAGLLNATDFSSMTTEDLLNLKGSVPVEERDAFRTEMQSRISNMSADEKAALGVGQSRSSYGSANGTAQRLRDGSGSGGMYRGSRGRGGGRR</sequence>
<proteinExistence type="predicted"/>
<dbReference type="Proteomes" id="UP000199227">
    <property type="component" value="Unassembled WGS sequence"/>
</dbReference>
<feature type="compositionally biased region" description="Polar residues" evidence="1">
    <location>
        <begin position="66"/>
        <end position="78"/>
    </location>
</feature>
<evidence type="ECO:0000313" key="4">
    <source>
        <dbReference type="Proteomes" id="UP000199227"/>
    </source>
</evidence>
<evidence type="ECO:0000313" key="3">
    <source>
        <dbReference type="EMBL" id="SFP01723.1"/>
    </source>
</evidence>
<dbReference type="EMBL" id="FOXB01000004">
    <property type="protein sequence ID" value="SFP01723.1"/>
    <property type="molecule type" value="Genomic_DNA"/>
</dbReference>
<dbReference type="InterPro" id="IPR038310">
    <property type="entry name" value="DUF1104_sf"/>
</dbReference>